<proteinExistence type="predicted"/>
<organism evidence="2 3">
    <name type="scientific">Rufibacter latericius</name>
    <dbReference type="NCBI Taxonomy" id="2487040"/>
    <lineage>
        <taxon>Bacteria</taxon>
        <taxon>Pseudomonadati</taxon>
        <taxon>Bacteroidota</taxon>
        <taxon>Cytophagia</taxon>
        <taxon>Cytophagales</taxon>
        <taxon>Hymenobacteraceae</taxon>
        <taxon>Rufibacter</taxon>
    </lineage>
</organism>
<reference evidence="2 3" key="1">
    <citation type="submission" date="2018-11" db="EMBL/GenBank/DDBJ databases">
        <title>Rufibacter latericius sp. nov., isolated from water in Baiyang Lake.</title>
        <authorList>
            <person name="Yang Y."/>
        </authorList>
    </citation>
    <scope>NUCLEOTIDE SEQUENCE [LARGE SCALE GENOMIC DNA]</scope>
    <source>
        <strain evidence="2 3">R-22-1c-1</strain>
    </source>
</reference>
<dbReference type="Proteomes" id="UP000272117">
    <property type="component" value="Unassembled WGS sequence"/>
</dbReference>
<accession>A0A3M9MTE5</accession>
<keyword evidence="1" id="KW-0472">Membrane</keyword>
<name>A0A3M9MTE5_9BACT</name>
<keyword evidence="3" id="KW-1185">Reference proteome</keyword>
<dbReference type="RefSeq" id="WP_123126647.1">
    <property type="nucleotide sequence ID" value="NZ_RJJD01000004.1"/>
</dbReference>
<dbReference type="EMBL" id="RJJD01000004">
    <property type="protein sequence ID" value="RNI28792.1"/>
    <property type="molecule type" value="Genomic_DNA"/>
</dbReference>
<dbReference type="PROSITE" id="PS51257">
    <property type="entry name" value="PROKAR_LIPOPROTEIN"/>
    <property type="match status" value="1"/>
</dbReference>
<protein>
    <recommendedName>
        <fullName evidence="4">Phosphatidate cytidylyltransferase</fullName>
    </recommendedName>
</protein>
<keyword evidence="1" id="KW-1133">Transmembrane helix</keyword>
<evidence type="ECO:0008006" key="4">
    <source>
        <dbReference type="Google" id="ProtNLM"/>
    </source>
</evidence>
<comment type="caution">
    <text evidence="2">The sequence shown here is derived from an EMBL/GenBank/DDBJ whole genome shotgun (WGS) entry which is preliminary data.</text>
</comment>
<dbReference type="AlphaFoldDB" id="A0A3M9MTE5"/>
<evidence type="ECO:0000313" key="3">
    <source>
        <dbReference type="Proteomes" id="UP000272117"/>
    </source>
</evidence>
<keyword evidence="1" id="KW-0812">Transmembrane</keyword>
<sequence>MKNLQAYFFSFMLLLTMTLSSCDVIGDIFQAGMWTAVIIIVIVIALIMWLLRKIRGGGRNRL</sequence>
<feature type="transmembrane region" description="Helical" evidence="1">
    <location>
        <begin position="32"/>
        <end position="51"/>
    </location>
</feature>
<gene>
    <name evidence="2" type="ORF">EFB08_09195</name>
</gene>
<evidence type="ECO:0000313" key="2">
    <source>
        <dbReference type="EMBL" id="RNI28792.1"/>
    </source>
</evidence>
<evidence type="ECO:0000256" key="1">
    <source>
        <dbReference type="SAM" id="Phobius"/>
    </source>
</evidence>